<evidence type="ECO:0000313" key="1">
    <source>
        <dbReference type="EMBL" id="KLU01658.1"/>
    </source>
</evidence>
<organism evidence="1 2">
    <name type="scientific">Rhodopirellula islandica</name>
    <dbReference type="NCBI Taxonomy" id="595434"/>
    <lineage>
        <taxon>Bacteria</taxon>
        <taxon>Pseudomonadati</taxon>
        <taxon>Planctomycetota</taxon>
        <taxon>Planctomycetia</taxon>
        <taxon>Pirellulales</taxon>
        <taxon>Pirellulaceae</taxon>
        <taxon>Rhodopirellula</taxon>
    </lineage>
</organism>
<reference evidence="1" key="1">
    <citation type="submission" date="2015-05" db="EMBL/GenBank/DDBJ databases">
        <title>Permanent draft genome of Rhodopirellula islandicus K833.</title>
        <authorList>
            <person name="Kizina J."/>
            <person name="Richter M."/>
            <person name="Glockner F.O."/>
            <person name="Harder J."/>
        </authorList>
    </citation>
    <scope>NUCLEOTIDE SEQUENCE [LARGE SCALE GENOMIC DNA]</scope>
    <source>
        <strain evidence="1">K833</strain>
    </source>
</reference>
<accession>A0A0J1B4W6</accession>
<dbReference type="EMBL" id="LECT01000052">
    <property type="protein sequence ID" value="KLU01658.1"/>
    <property type="molecule type" value="Genomic_DNA"/>
</dbReference>
<gene>
    <name evidence="1" type="ORF">RISK_006374</name>
</gene>
<comment type="caution">
    <text evidence="1">The sequence shown here is derived from an EMBL/GenBank/DDBJ whole genome shotgun (WGS) entry which is preliminary data.</text>
</comment>
<proteinExistence type="predicted"/>
<name>A0A0J1B4W6_RHOIS</name>
<protein>
    <submittedName>
        <fullName evidence="1">Uncharacterized protein</fullName>
    </submittedName>
</protein>
<sequence>MSRRDPPSSSNAATSVSSILTLDPSHICVRTRDNSFDTGLLTVQPIGVGRSSAET</sequence>
<dbReference type="Proteomes" id="UP000036367">
    <property type="component" value="Unassembled WGS sequence"/>
</dbReference>
<evidence type="ECO:0000313" key="2">
    <source>
        <dbReference type="Proteomes" id="UP000036367"/>
    </source>
</evidence>
<dbReference type="STRING" id="595434.RISK_006374"/>
<keyword evidence="2" id="KW-1185">Reference proteome</keyword>
<dbReference type="AlphaFoldDB" id="A0A0J1B4W6"/>